<protein>
    <submittedName>
        <fullName evidence="4">Multimeric flavodoxin WrbA</fullName>
    </submittedName>
</protein>
<evidence type="ECO:0000256" key="1">
    <source>
        <dbReference type="ARBA" id="ARBA00022630"/>
    </source>
</evidence>
<dbReference type="Pfam" id="PF03358">
    <property type="entry name" value="FMN_red"/>
    <property type="match status" value="1"/>
</dbReference>
<proteinExistence type="predicted"/>
<dbReference type="Proteomes" id="UP000002881">
    <property type="component" value="Chromosome"/>
</dbReference>
<dbReference type="PANTHER" id="PTHR43278:SF4">
    <property type="entry name" value="NAD(P)H-DEPENDENT FMN-CONTAINING OXIDOREDUCTASE YWQN-RELATED"/>
    <property type="match status" value="1"/>
</dbReference>
<dbReference type="GO" id="GO:0016491">
    <property type="term" value="F:oxidoreductase activity"/>
    <property type="evidence" value="ECO:0007669"/>
    <property type="project" value="InterPro"/>
</dbReference>
<name>I2F6M5_9BACT</name>
<dbReference type="InterPro" id="IPR029039">
    <property type="entry name" value="Flavoprotein-like_sf"/>
</dbReference>
<gene>
    <name evidence="4" type="ORF">Theba_1932</name>
</gene>
<sequence length="191" mass="21016">MKVVAFNGSPRVDGNTSKMIEEVFTVLNDGGIDTEIVQIGGNPVMGCTACNICFETKNRRCAIVDDYVNGCIEKMLEADGIIFGTPTYFADLSPEVKALIDRAGMVALANNAMFKKKVGAAVVAVRRGGSVHAFDSINHFFLISQMIIPGSSYWNLSLAWRKGDFEKDKEGIRTMRVLGENMAWLLRKINQ</sequence>
<dbReference type="KEGG" id="mpg:Theba_1932"/>
<dbReference type="STRING" id="660470.Theba_1932"/>
<dbReference type="InterPro" id="IPR005025">
    <property type="entry name" value="FMN_Rdtase-like_dom"/>
</dbReference>
<dbReference type="eggNOG" id="COG0655">
    <property type="taxonomic scope" value="Bacteria"/>
</dbReference>
<evidence type="ECO:0000313" key="4">
    <source>
        <dbReference type="EMBL" id="AFK07578.1"/>
    </source>
</evidence>
<organism evidence="4 5">
    <name type="scientific">Mesotoga prima MesG1.Ag.4.2</name>
    <dbReference type="NCBI Taxonomy" id="660470"/>
    <lineage>
        <taxon>Bacteria</taxon>
        <taxon>Thermotogati</taxon>
        <taxon>Thermotogota</taxon>
        <taxon>Thermotogae</taxon>
        <taxon>Kosmotogales</taxon>
        <taxon>Kosmotogaceae</taxon>
        <taxon>Mesotoga</taxon>
    </lineage>
</organism>
<evidence type="ECO:0000256" key="2">
    <source>
        <dbReference type="ARBA" id="ARBA00022643"/>
    </source>
</evidence>
<keyword evidence="1" id="KW-0285">Flavoprotein</keyword>
<dbReference type="EMBL" id="CP003532">
    <property type="protein sequence ID" value="AFK07578.1"/>
    <property type="molecule type" value="Genomic_DNA"/>
</dbReference>
<dbReference type="HOGENOM" id="CLU_050993_3_3_0"/>
<keyword evidence="2" id="KW-0288">FMN</keyword>
<dbReference type="SUPFAM" id="SSF52218">
    <property type="entry name" value="Flavoproteins"/>
    <property type="match status" value="1"/>
</dbReference>
<keyword evidence="5" id="KW-1185">Reference proteome</keyword>
<dbReference type="AlphaFoldDB" id="I2F6M5"/>
<dbReference type="RefSeq" id="WP_014731380.1">
    <property type="nucleotide sequence ID" value="NC_017934.1"/>
</dbReference>
<feature type="domain" description="NADPH-dependent FMN reductase-like" evidence="3">
    <location>
        <begin position="1"/>
        <end position="160"/>
    </location>
</feature>
<dbReference type="InterPro" id="IPR051796">
    <property type="entry name" value="ISF_SsuE-like"/>
</dbReference>
<accession>I2F6M5</accession>
<evidence type="ECO:0000313" key="5">
    <source>
        <dbReference type="Proteomes" id="UP000002881"/>
    </source>
</evidence>
<dbReference type="Gene3D" id="3.40.50.360">
    <property type="match status" value="1"/>
</dbReference>
<evidence type="ECO:0000259" key="3">
    <source>
        <dbReference type="Pfam" id="PF03358"/>
    </source>
</evidence>
<dbReference type="PANTHER" id="PTHR43278">
    <property type="entry name" value="NAD(P)H-DEPENDENT FMN-CONTAINING OXIDOREDUCTASE YWQN-RELATED"/>
    <property type="match status" value="1"/>
</dbReference>
<reference evidence="4 5" key="1">
    <citation type="journal article" date="2012" name="Genome Biol. Evol.">
        <title>Genome Sequence of the Mesophilic Thermotogales Bacterium Mesotoga prima MesG1.Ag.4.2 Reveals the Largest Thermotogales Genome To Date.</title>
        <authorList>
            <person name="Zhaxybayeva O."/>
            <person name="Swithers K.S."/>
            <person name="Foght J."/>
            <person name="Green A.G."/>
            <person name="Bruce D."/>
            <person name="Detter C."/>
            <person name="Han S."/>
            <person name="Teshima H."/>
            <person name="Han J."/>
            <person name="Woyke T."/>
            <person name="Pitluck S."/>
            <person name="Nolan M."/>
            <person name="Ivanova N."/>
            <person name="Pati A."/>
            <person name="Land M.L."/>
            <person name="Dlutek M."/>
            <person name="Doolittle W.F."/>
            <person name="Noll K.M."/>
            <person name="Nesbo C.L."/>
        </authorList>
    </citation>
    <scope>NUCLEOTIDE SEQUENCE [LARGE SCALE GENOMIC DNA]</scope>
    <source>
        <strain evidence="5">mesG1.Ag.4.2</strain>
    </source>
</reference>
<dbReference type="GeneID" id="87107694"/>